<organism evidence="2 3">
    <name type="scientific">Drosophila yakuba</name>
    <name type="common">Fruit fly</name>
    <dbReference type="NCBI Taxonomy" id="7245"/>
    <lineage>
        <taxon>Eukaryota</taxon>
        <taxon>Metazoa</taxon>
        <taxon>Ecdysozoa</taxon>
        <taxon>Arthropoda</taxon>
        <taxon>Hexapoda</taxon>
        <taxon>Insecta</taxon>
        <taxon>Pterygota</taxon>
        <taxon>Neoptera</taxon>
        <taxon>Endopterygota</taxon>
        <taxon>Diptera</taxon>
        <taxon>Brachycera</taxon>
        <taxon>Muscomorpha</taxon>
        <taxon>Ephydroidea</taxon>
        <taxon>Drosophilidae</taxon>
        <taxon>Drosophila</taxon>
        <taxon>Sophophora</taxon>
    </lineage>
</organism>
<reference evidence="2 3" key="2">
    <citation type="journal article" date="2007" name="PLoS Biol.">
        <title>Principles of genome evolution in the Drosophila melanogaster species group.</title>
        <authorList>
            <person name="Ranz J.M."/>
            <person name="Maurin D."/>
            <person name="Chan Y.S."/>
            <person name="von Grotthuss M."/>
            <person name="Hillier L.W."/>
            <person name="Roote J."/>
            <person name="Ashburner M."/>
            <person name="Bergman C.M."/>
        </authorList>
    </citation>
    <scope>NUCLEOTIDE SEQUENCE [LARGE SCALE GENOMIC DNA]</scope>
    <source>
        <strain evidence="3">Tai18E2 / Tucson 14021-0261.01</strain>
    </source>
</reference>
<feature type="transmembrane region" description="Helical" evidence="1">
    <location>
        <begin position="12"/>
        <end position="35"/>
    </location>
</feature>
<name>B4NYU2_DROYA</name>
<sequence length="135" mass="16116">MEGSKQFLNIFLVIKILYIVPIGIICLLILAIQVANYRLDDFVLVTYLRYIEQQQRARSYTPESWEKGINLMVGVHISILYVLFRVRERMRLQTIEDTRRQREIEDLFRMETEFMEQLRSQGIELEDHTLDSNCA</sequence>
<keyword evidence="1" id="KW-0812">Transmembrane</keyword>
<feature type="transmembrane region" description="Helical" evidence="1">
    <location>
        <begin position="68"/>
        <end position="84"/>
    </location>
</feature>
<accession>B4NYU2</accession>
<keyword evidence="3" id="KW-1185">Reference proteome</keyword>
<dbReference type="OMA" id="SWERGIN"/>
<protein>
    <submittedName>
        <fullName evidence="2">Uncharacterized protein</fullName>
    </submittedName>
</protein>
<dbReference type="HOGENOM" id="CLU_1908837_0_0_1"/>
<dbReference type="EMBL" id="CM000157">
    <property type="protein sequence ID" value="EDW89793.1"/>
    <property type="molecule type" value="Genomic_DNA"/>
</dbReference>
<dbReference type="KEGG" id="dya:Dyak_GE19422"/>
<dbReference type="PhylomeDB" id="B4NYU2"/>
<keyword evidence="1" id="KW-1133">Transmembrane helix</keyword>
<evidence type="ECO:0000256" key="1">
    <source>
        <dbReference type="SAM" id="Phobius"/>
    </source>
</evidence>
<reference evidence="2 3" key="1">
    <citation type="journal article" date="2007" name="Nature">
        <title>Evolution of genes and genomes on the Drosophila phylogeny.</title>
        <authorList>
            <consortium name="Drosophila 12 Genomes Consortium"/>
            <person name="Clark A.G."/>
            <person name="Eisen M.B."/>
            <person name="Smith D.R."/>
            <person name="Bergman C.M."/>
            <person name="Oliver B."/>
            <person name="Markow T.A."/>
            <person name="Kaufman T.C."/>
            <person name="Kellis M."/>
            <person name="Gelbart W."/>
            <person name="Iyer V.N."/>
            <person name="Pollard D.A."/>
            <person name="Sackton T.B."/>
            <person name="Larracuente A.M."/>
            <person name="Singh N.D."/>
            <person name="Abad J.P."/>
            <person name="Abt D.N."/>
            <person name="Adryan B."/>
            <person name="Aguade M."/>
            <person name="Akashi H."/>
            <person name="Anderson W.W."/>
            <person name="Aquadro C.F."/>
            <person name="Ardell D.H."/>
            <person name="Arguello R."/>
            <person name="Artieri C.G."/>
            <person name="Barbash D.A."/>
            <person name="Barker D."/>
            <person name="Barsanti P."/>
            <person name="Batterham P."/>
            <person name="Batzoglou S."/>
            <person name="Begun D."/>
            <person name="Bhutkar A."/>
            <person name="Blanco E."/>
            <person name="Bosak S.A."/>
            <person name="Bradley R.K."/>
            <person name="Brand A.D."/>
            <person name="Brent M.R."/>
            <person name="Brooks A.N."/>
            <person name="Brown R.H."/>
            <person name="Butlin R.K."/>
            <person name="Caggese C."/>
            <person name="Calvi B.R."/>
            <person name="Bernardo de Carvalho A."/>
            <person name="Caspi A."/>
            <person name="Castrezana S."/>
            <person name="Celniker S.E."/>
            <person name="Chang J.L."/>
            <person name="Chapple C."/>
            <person name="Chatterji S."/>
            <person name="Chinwalla A."/>
            <person name="Civetta A."/>
            <person name="Clifton S.W."/>
            <person name="Comeron J.M."/>
            <person name="Costello J.C."/>
            <person name="Coyne J.A."/>
            <person name="Daub J."/>
            <person name="David R.G."/>
            <person name="Delcher A.L."/>
            <person name="Delehaunty K."/>
            <person name="Do C.B."/>
            <person name="Ebling H."/>
            <person name="Edwards K."/>
            <person name="Eickbush T."/>
            <person name="Evans J.D."/>
            <person name="Filipski A."/>
            <person name="Findeiss S."/>
            <person name="Freyhult E."/>
            <person name="Fulton L."/>
            <person name="Fulton R."/>
            <person name="Garcia A.C."/>
            <person name="Gardiner A."/>
            <person name="Garfield D.A."/>
            <person name="Garvin B.E."/>
            <person name="Gibson G."/>
            <person name="Gilbert D."/>
            <person name="Gnerre S."/>
            <person name="Godfrey J."/>
            <person name="Good R."/>
            <person name="Gotea V."/>
            <person name="Gravely B."/>
            <person name="Greenberg A.J."/>
            <person name="Griffiths-Jones S."/>
            <person name="Gross S."/>
            <person name="Guigo R."/>
            <person name="Gustafson E.A."/>
            <person name="Haerty W."/>
            <person name="Hahn M.W."/>
            <person name="Halligan D.L."/>
            <person name="Halpern A.L."/>
            <person name="Halter G.M."/>
            <person name="Han M.V."/>
            <person name="Heger A."/>
            <person name="Hillier L."/>
            <person name="Hinrichs A.S."/>
            <person name="Holmes I."/>
            <person name="Hoskins R.A."/>
            <person name="Hubisz M.J."/>
            <person name="Hultmark D."/>
            <person name="Huntley M.A."/>
            <person name="Jaffe D.B."/>
            <person name="Jagadeeshan S."/>
            <person name="Jeck W.R."/>
            <person name="Johnson J."/>
            <person name="Jones C.D."/>
            <person name="Jordan W.C."/>
            <person name="Karpen G.H."/>
            <person name="Kataoka E."/>
            <person name="Keightley P.D."/>
            <person name="Kheradpour P."/>
            <person name="Kirkness E.F."/>
            <person name="Koerich L.B."/>
            <person name="Kristiansen K."/>
            <person name="Kudrna D."/>
            <person name="Kulathinal R.J."/>
            <person name="Kumar S."/>
            <person name="Kwok R."/>
            <person name="Lander E."/>
            <person name="Langley C.H."/>
            <person name="Lapoint R."/>
            <person name="Lazzaro B.P."/>
            <person name="Lee S.J."/>
            <person name="Levesque L."/>
            <person name="Li R."/>
            <person name="Lin C.F."/>
            <person name="Lin M.F."/>
            <person name="Lindblad-Toh K."/>
            <person name="Llopart A."/>
            <person name="Long M."/>
            <person name="Low L."/>
            <person name="Lozovsky E."/>
            <person name="Lu J."/>
            <person name="Luo M."/>
            <person name="Machado C.A."/>
            <person name="Makalowski W."/>
            <person name="Marzo M."/>
            <person name="Matsuda M."/>
            <person name="Matzkin L."/>
            <person name="McAllister B."/>
            <person name="McBride C.S."/>
            <person name="McKernan B."/>
            <person name="McKernan K."/>
            <person name="Mendez-Lago M."/>
            <person name="Minx P."/>
            <person name="Mollenhauer M.U."/>
            <person name="Montooth K."/>
            <person name="Mount S.M."/>
            <person name="Mu X."/>
            <person name="Myers E."/>
            <person name="Negre B."/>
            <person name="Newfeld S."/>
            <person name="Nielsen R."/>
            <person name="Noor M.A."/>
            <person name="O'Grady P."/>
            <person name="Pachter L."/>
            <person name="Papaceit M."/>
            <person name="Parisi M.J."/>
            <person name="Parisi M."/>
            <person name="Parts L."/>
            <person name="Pedersen J.S."/>
            <person name="Pesole G."/>
            <person name="Phillippy A.M."/>
            <person name="Ponting C.P."/>
            <person name="Pop M."/>
            <person name="Porcelli D."/>
            <person name="Powell J.R."/>
            <person name="Prohaska S."/>
            <person name="Pruitt K."/>
            <person name="Puig M."/>
            <person name="Quesneville H."/>
            <person name="Ram K.R."/>
            <person name="Rand D."/>
            <person name="Rasmussen M.D."/>
            <person name="Reed L.K."/>
            <person name="Reenan R."/>
            <person name="Reily A."/>
            <person name="Remington K.A."/>
            <person name="Rieger T.T."/>
            <person name="Ritchie M.G."/>
            <person name="Robin C."/>
            <person name="Rogers Y.H."/>
            <person name="Rohde C."/>
            <person name="Rozas J."/>
            <person name="Rubenfield M.J."/>
            <person name="Ruiz A."/>
            <person name="Russo S."/>
            <person name="Salzberg S.L."/>
            <person name="Sanchez-Gracia A."/>
            <person name="Saranga D.J."/>
            <person name="Sato H."/>
            <person name="Schaeffer S.W."/>
            <person name="Schatz M.C."/>
            <person name="Schlenke T."/>
            <person name="Schwartz R."/>
            <person name="Segarra C."/>
            <person name="Singh R.S."/>
            <person name="Sirot L."/>
            <person name="Sirota M."/>
            <person name="Sisneros N.B."/>
            <person name="Smith C.D."/>
            <person name="Smith T.F."/>
            <person name="Spieth J."/>
            <person name="Stage D.E."/>
            <person name="Stark A."/>
            <person name="Stephan W."/>
            <person name="Strausberg R.L."/>
            <person name="Strempel S."/>
            <person name="Sturgill D."/>
            <person name="Sutton G."/>
            <person name="Sutton G.G."/>
            <person name="Tao W."/>
            <person name="Teichmann S."/>
            <person name="Tobari Y.N."/>
            <person name="Tomimura Y."/>
            <person name="Tsolas J.M."/>
            <person name="Valente V.L."/>
            <person name="Venter E."/>
            <person name="Venter J.C."/>
            <person name="Vicario S."/>
            <person name="Vieira F.G."/>
            <person name="Vilella A.J."/>
            <person name="Villasante A."/>
            <person name="Walenz B."/>
            <person name="Wang J."/>
            <person name="Wasserman M."/>
            <person name="Watts T."/>
            <person name="Wilson D."/>
            <person name="Wilson R.K."/>
            <person name="Wing R.A."/>
            <person name="Wolfner M.F."/>
            <person name="Wong A."/>
            <person name="Wong G.K."/>
            <person name="Wu C.I."/>
            <person name="Wu G."/>
            <person name="Yamamoto D."/>
            <person name="Yang H.P."/>
            <person name="Yang S.P."/>
            <person name="Yorke J.A."/>
            <person name="Yoshida K."/>
            <person name="Zdobnov E."/>
            <person name="Zhang P."/>
            <person name="Zhang Y."/>
            <person name="Zimin A.V."/>
            <person name="Baldwin J."/>
            <person name="Abdouelleil A."/>
            <person name="Abdulkadir J."/>
            <person name="Abebe A."/>
            <person name="Abera B."/>
            <person name="Abreu J."/>
            <person name="Acer S.C."/>
            <person name="Aftuck L."/>
            <person name="Alexander A."/>
            <person name="An P."/>
            <person name="Anderson E."/>
            <person name="Anderson S."/>
            <person name="Arachi H."/>
            <person name="Azer M."/>
            <person name="Bachantsang P."/>
            <person name="Barry A."/>
            <person name="Bayul T."/>
            <person name="Berlin A."/>
            <person name="Bessette D."/>
            <person name="Bloom T."/>
            <person name="Blye J."/>
            <person name="Boguslavskiy L."/>
            <person name="Bonnet C."/>
            <person name="Boukhgalter B."/>
            <person name="Bourzgui I."/>
            <person name="Brown A."/>
            <person name="Cahill P."/>
            <person name="Channer S."/>
            <person name="Cheshatsang Y."/>
            <person name="Chuda L."/>
            <person name="Citroen M."/>
            <person name="Collymore A."/>
            <person name="Cooke P."/>
            <person name="Costello M."/>
            <person name="D'Aco K."/>
            <person name="Daza R."/>
            <person name="De Haan G."/>
            <person name="DeGray S."/>
            <person name="DeMaso C."/>
            <person name="Dhargay N."/>
            <person name="Dooley K."/>
            <person name="Dooley E."/>
            <person name="Doricent M."/>
            <person name="Dorje P."/>
            <person name="Dorjee K."/>
            <person name="Dupes A."/>
            <person name="Elong R."/>
            <person name="Falk J."/>
            <person name="Farina A."/>
            <person name="Faro S."/>
            <person name="Ferguson D."/>
            <person name="Fisher S."/>
            <person name="Foley C.D."/>
            <person name="Franke A."/>
            <person name="Friedrich D."/>
            <person name="Gadbois L."/>
            <person name="Gearin G."/>
            <person name="Gearin C.R."/>
            <person name="Giannoukos G."/>
            <person name="Goode T."/>
            <person name="Graham J."/>
            <person name="Grandbois E."/>
            <person name="Grewal S."/>
            <person name="Gyaltsen K."/>
            <person name="Hafez N."/>
            <person name="Hagos B."/>
            <person name="Hall J."/>
            <person name="Henson C."/>
            <person name="Hollinger A."/>
            <person name="Honan T."/>
            <person name="Huard M.D."/>
            <person name="Hughes L."/>
            <person name="Hurhula B."/>
            <person name="Husby M.E."/>
            <person name="Kamat A."/>
            <person name="Kanga B."/>
            <person name="Kashin S."/>
            <person name="Khazanovich D."/>
            <person name="Kisner P."/>
            <person name="Lance K."/>
            <person name="Lara M."/>
            <person name="Lee W."/>
            <person name="Lennon N."/>
            <person name="Letendre F."/>
            <person name="LeVine R."/>
            <person name="Lipovsky A."/>
            <person name="Liu X."/>
            <person name="Liu J."/>
            <person name="Liu S."/>
            <person name="Lokyitsang T."/>
            <person name="Lokyitsang Y."/>
            <person name="Lubonja R."/>
            <person name="Lui A."/>
            <person name="MacDonald P."/>
            <person name="Magnisalis V."/>
            <person name="Maru K."/>
            <person name="Matthews C."/>
            <person name="McCusker W."/>
            <person name="McDonough S."/>
            <person name="Mehta T."/>
            <person name="Meldrim J."/>
            <person name="Meneus L."/>
            <person name="Mihai O."/>
            <person name="Mihalev A."/>
            <person name="Mihova T."/>
            <person name="Mittelman R."/>
            <person name="Mlenga V."/>
            <person name="Montmayeur A."/>
            <person name="Mulrain L."/>
            <person name="Navidi A."/>
            <person name="Naylor J."/>
            <person name="Negash T."/>
            <person name="Nguyen T."/>
            <person name="Nguyen N."/>
            <person name="Nicol R."/>
            <person name="Norbu C."/>
            <person name="Norbu N."/>
            <person name="Novod N."/>
            <person name="O'Neill B."/>
            <person name="Osman S."/>
            <person name="Markiewicz E."/>
            <person name="Oyono O.L."/>
            <person name="Patti C."/>
            <person name="Phunkhang P."/>
            <person name="Pierre F."/>
            <person name="Priest M."/>
            <person name="Raghuraman S."/>
            <person name="Rege F."/>
            <person name="Reyes R."/>
            <person name="Rise C."/>
            <person name="Rogov P."/>
            <person name="Ross K."/>
            <person name="Ryan E."/>
            <person name="Settipalli S."/>
            <person name="Shea T."/>
            <person name="Sherpa N."/>
            <person name="Shi L."/>
            <person name="Shih D."/>
            <person name="Sparrow T."/>
            <person name="Spaulding J."/>
            <person name="Stalker J."/>
            <person name="Stange-Thomann N."/>
            <person name="Stavropoulos S."/>
            <person name="Stone C."/>
            <person name="Strader C."/>
            <person name="Tesfaye S."/>
            <person name="Thomson T."/>
            <person name="Thoulutsang Y."/>
            <person name="Thoulutsang D."/>
            <person name="Topham K."/>
            <person name="Topping I."/>
            <person name="Tsamla T."/>
            <person name="Vassiliev H."/>
            <person name="Vo A."/>
            <person name="Wangchuk T."/>
            <person name="Wangdi T."/>
            <person name="Weiand M."/>
            <person name="Wilkinson J."/>
            <person name="Wilson A."/>
            <person name="Yadav S."/>
            <person name="Young G."/>
            <person name="Yu Q."/>
            <person name="Zembek L."/>
            <person name="Zhong D."/>
            <person name="Zimmer A."/>
            <person name="Zwirko Z."/>
            <person name="Jaffe D.B."/>
            <person name="Alvarez P."/>
            <person name="Brockman W."/>
            <person name="Butler J."/>
            <person name="Chin C."/>
            <person name="Gnerre S."/>
            <person name="Grabherr M."/>
            <person name="Kleber M."/>
            <person name="Mauceli E."/>
            <person name="MacCallum I."/>
        </authorList>
    </citation>
    <scope>NUCLEOTIDE SEQUENCE [LARGE SCALE GENOMIC DNA]</scope>
    <source>
        <strain evidence="3">Tai18E2 / Tucson 14021-0261.01</strain>
    </source>
</reference>
<proteinExistence type="predicted"/>
<dbReference type="Proteomes" id="UP000002282">
    <property type="component" value="Chromosome 2L"/>
</dbReference>
<evidence type="ECO:0000313" key="2">
    <source>
        <dbReference type="EMBL" id="EDW89793.1"/>
    </source>
</evidence>
<dbReference type="OrthoDB" id="7859498at2759"/>
<evidence type="ECO:0000313" key="3">
    <source>
        <dbReference type="Proteomes" id="UP000002282"/>
    </source>
</evidence>
<gene>
    <name evidence="2" type="primary">Dyak\GE19422</name>
    <name evidence="2" type="synonym">dyak_GLEANR_3196</name>
    <name evidence="2" type="synonym">GE19422</name>
    <name evidence="2" type="ORF">Dyak_GE19422</name>
</gene>
<dbReference type="AlphaFoldDB" id="B4NYU2"/>
<keyword evidence="1" id="KW-0472">Membrane</keyword>